<dbReference type="InterPro" id="IPR029069">
    <property type="entry name" value="HotDog_dom_sf"/>
</dbReference>
<gene>
    <name evidence="4" type="ORF">EH32_13450</name>
</gene>
<dbReference type="Proteomes" id="UP000027866">
    <property type="component" value="Unassembled WGS sequence"/>
</dbReference>
<name>A0A074MJ15_9SPHN</name>
<evidence type="ECO:0000313" key="4">
    <source>
        <dbReference type="EMBL" id="KEO92795.1"/>
    </source>
</evidence>
<feature type="region of interest" description="Disordered" evidence="3">
    <location>
        <begin position="130"/>
        <end position="149"/>
    </location>
</feature>
<dbReference type="SUPFAM" id="SSF54637">
    <property type="entry name" value="Thioesterase/thiol ester dehydrase-isomerase"/>
    <property type="match status" value="1"/>
</dbReference>
<dbReference type="CDD" id="cd00586">
    <property type="entry name" value="4HBT"/>
    <property type="match status" value="1"/>
</dbReference>
<dbReference type="EMBL" id="JMIX01000008">
    <property type="protein sequence ID" value="KEO92795.1"/>
    <property type="molecule type" value="Genomic_DNA"/>
</dbReference>
<accession>A0A074MJ15</accession>
<reference evidence="4 5" key="1">
    <citation type="submission" date="2014-04" db="EMBL/GenBank/DDBJ databases">
        <title>A comprehensive comparison of genomes of Erythrobacter spp. Strains.</title>
        <authorList>
            <person name="Zheng Q."/>
        </authorList>
    </citation>
    <scope>NUCLEOTIDE SEQUENCE [LARGE SCALE GENOMIC DNA]</scope>
    <source>
        <strain evidence="4 5">DSM 8509</strain>
    </source>
</reference>
<dbReference type="PANTHER" id="PTHR31793:SF27">
    <property type="entry name" value="NOVEL THIOESTERASE SUPERFAMILY DOMAIN AND SAPOSIN A-TYPE DOMAIN CONTAINING PROTEIN (0610012H03RIK)"/>
    <property type="match status" value="1"/>
</dbReference>
<protein>
    <submittedName>
        <fullName evidence="4">Thioesterase</fullName>
    </submittedName>
</protein>
<dbReference type="Pfam" id="PF13279">
    <property type="entry name" value="4HBT_2"/>
    <property type="match status" value="1"/>
</dbReference>
<dbReference type="InterPro" id="IPR050563">
    <property type="entry name" value="4-hydroxybenzoyl-CoA_TE"/>
</dbReference>
<evidence type="ECO:0000256" key="1">
    <source>
        <dbReference type="ARBA" id="ARBA00005953"/>
    </source>
</evidence>
<keyword evidence="5" id="KW-1185">Reference proteome</keyword>
<evidence type="ECO:0000256" key="2">
    <source>
        <dbReference type="ARBA" id="ARBA00022801"/>
    </source>
</evidence>
<organism evidence="4 5">
    <name type="scientific">Erythrobacter litoralis</name>
    <dbReference type="NCBI Taxonomy" id="39960"/>
    <lineage>
        <taxon>Bacteria</taxon>
        <taxon>Pseudomonadati</taxon>
        <taxon>Pseudomonadota</taxon>
        <taxon>Alphaproteobacteria</taxon>
        <taxon>Sphingomonadales</taxon>
        <taxon>Erythrobacteraceae</taxon>
        <taxon>Erythrobacter/Porphyrobacter group</taxon>
        <taxon>Erythrobacter</taxon>
    </lineage>
</organism>
<dbReference type="RefSeq" id="WP_174544532.1">
    <property type="nucleotide sequence ID" value="NZ_CP017057.1"/>
</dbReference>
<comment type="caution">
    <text evidence="4">The sequence shown here is derived from an EMBL/GenBank/DDBJ whole genome shotgun (WGS) entry which is preliminary data.</text>
</comment>
<dbReference type="GO" id="GO:0047617">
    <property type="term" value="F:fatty acyl-CoA hydrolase activity"/>
    <property type="evidence" value="ECO:0007669"/>
    <property type="project" value="TreeGrafter"/>
</dbReference>
<keyword evidence="2" id="KW-0378">Hydrolase</keyword>
<comment type="similarity">
    <text evidence="1">Belongs to the 4-hydroxybenzoyl-CoA thioesterase family.</text>
</comment>
<sequence>MSARPHSHPITVEPEDIDFMGHVNNARYLNWVQDAVLAHWNKLAPAEDVASKAWVALKHEITYRKPAFLDDDVIAKTVLERYNGARAFYHTVIHRGEDVLAEVRSSWCCIDAKTLRPARIGEHLREFFFPEPDSDGHESVRPVDEREAG</sequence>
<proteinExistence type="inferred from homology"/>
<evidence type="ECO:0000256" key="3">
    <source>
        <dbReference type="SAM" id="MobiDB-lite"/>
    </source>
</evidence>
<dbReference type="Gene3D" id="3.10.129.10">
    <property type="entry name" value="Hotdog Thioesterase"/>
    <property type="match status" value="1"/>
</dbReference>
<evidence type="ECO:0000313" key="5">
    <source>
        <dbReference type="Proteomes" id="UP000027866"/>
    </source>
</evidence>
<dbReference type="PANTHER" id="PTHR31793">
    <property type="entry name" value="4-HYDROXYBENZOYL-COA THIOESTERASE FAMILY MEMBER"/>
    <property type="match status" value="1"/>
</dbReference>
<dbReference type="AlphaFoldDB" id="A0A074MJ15"/>